<name>B0WSK0_CULQU</name>
<dbReference type="AlphaFoldDB" id="B0WSK0"/>
<dbReference type="EnsemblMetazoa" id="CPIJ010233-RA">
    <property type="protein sequence ID" value="CPIJ010233-PA"/>
    <property type="gene ID" value="CPIJ010233"/>
</dbReference>
<accession>B0WSK0</accession>
<sequence length="264" mass="30662">MFEPMTGPENPGLTDQMRKKIRWWRKDLVEVEREEGEDEELVSRPNGAELVVFEEMMATKQRRISRMTKDKPNEYMLHNKDLETILGERFCIAARCRSQSGPMWCPEQCFLLVMGTSDKIIWLLTTSDDGMAWRRQSLHLFHDLYEQLSAYVSWSESTFKLYWFNSGSFADQQYRHALILEFLLLLADTNSFVEGGPLLNLDHREDSINSNGLPAPVPMLAESRTGNSKLNIPEPDPIEGTLPRSEVTGYDWFMPKKMNHRHKS</sequence>
<dbReference type="KEGG" id="cqu:CpipJ_CPIJ010233"/>
<dbReference type="VEuPathDB" id="VectorBase:CQUJHB010975"/>
<gene>
    <name evidence="2" type="primary">6042593</name>
    <name evidence="1" type="ORF">CpipJ_CPIJ010233</name>
</gene>
<proteinExistence type="predicted"/>
<evidence type="ECO:0000313" key="1">
    <source>
        <dbReference type="EMBL" id="EDS33947.1"/>
    </source>
</evidence>
<dbReference type="EMBL" id="DS232073">
    <property type="protein sequence ID" value="EDS33947.1"/>
    <property type="molecule type" value="Genomic_DNA"/>
</dbReference>
<reference evidence="2" key="2">
    <citation type="submission" date="2020-05" db="UniProtKB">
        <authorList>
            <consortium name="EnsemblMetazoa"/>
        </authorList>
    </citation>
    <scope>IDENTIFICATION</scope>
    <source>
        <strain evidence="2">JHB</strain>
    </source>
</reference>
<evidence type="ECO:0000313" key="3">
    <source>
        <dbReference type="Proteomes" id="UP000002320"/>
    </source>
</evidence>
<dbReference type="Proteomes" id="UP000002320">
    <property type="component" value="Unassembled WGS sequence"/>
</dbReference>
<reference evidence="1" key="1">
    <citation type="submission" date="2007-03" db="EMBL/GenBank/DDBJ databases">
        <title>Annotation of Culex pipiens quinquefasciatus.</title>
        <authorList>
            <consortium name="The Broad Institute Genome Sequencing Platform"/>
            <person name="Atkinson P.W."/>
            <person name="Hemingway J."/>
            <person name="Christensen B.M."/>
            <person name="Higgs S."/>
            <person name="Kodira C."/>
            <person name="Hannick L."/>
            <person name="Megy K."/>
            <person name="O'Leary S."/>
            <person name="Pearson M."/>
            <person name="Haas B.J."/>
            <person name="Mauceli E."/>
            <person name="Wortman J.R."/>
            <person name="Lee N.H."/>
            <person name="Guigo R."/>
            <person name="Stanke M."/>
            <person name="Alvarado L."/>
            <person name="Amedeo P."/>
            <person name="Antoine C.H."/>
            <person name="Arensburger P."/>
            <person name="Bidwell S.L."/>
            <person name="Crawford M."/>
            <person name="Camaro F."/>
            <person name="Devon K."/>
            <person name="Engels R."/>
            <person name="Hammond M."/>
            <person name="Howarth C."/>
            <person name="Koehrsen M."/>
            <person name="Lawson D."/>
            <person name="Montgomery P."/>
            <person name="Nene V."/>
            <person name="Nusbaum C."/>
            <person name="Puiu D."/>
            <person name="Romero-Severson J."/>
            <person name="Severson D.W."/>
            <person name="Shumway M."/>
            <person name="Sisk P."/>
            <person name="Stolte C."/>
            <person name="Zeng Q."/>
            <person name="Eisenstadt E."/>
            <person name="Fraser-Liggett C."/>
            <person name="Strausberg R."/>
            <person name="Galagan J."/>
            <person name="Birren B."/>
            <person name="Collins F.H."/>
        </authorList>
    </citation>
    <scope>NUCLEOTIDE SEQUENCE [LARGE SCALE GENOMIC DNA]</scope>
    <source>
        <strain evidence="1">JHB</strain>
    </source>
</reference>
<keyword evidence="3" id="KW-1185">Reference proteome</keyword>
<dbReference type="HOGENOM" id="CLU_074661_0_0_1"/>
<protein>
    <submittedName>
        <fullName evidence="1 2">Pre-mRNA splicing factor prp17</fullName>
    </submittedName>
</protein>
<dbReference type="VEuPathDB" id="VectorBase:CPIJ010233"/>
<organism>
    <name type="scientific">Culex quinquefasciatus</name>
    <name type="common">Southern house mosquito</name>
    <name type="synonym">Culex pungens</name>
    <dbReference type="NCBI Taxonomy" id="7176"/>
    <lineage>
        <taxon>Eukaryota</taxon>
        <taxon>Metazoa</taxon>
        <taxon>Ecdysozoa</taxon>
        <taxon>Arthropoda</taxon>
        <taxon>Hexapoda</taxon>
        <taxon>Insecta</taxon>
        <taxon>Pterygota</taxon>
        <taxon>Neoptera</taxon>
        <taxon>Endopterygota</taxon>
        <taxon>Diptera</taxon>
        <taxon>Nematocera</taxon>
        <taxon>Culicoidea</taxon>
        <taxon>Culicidae</taxon>
        <taxon>Culicinae</taxon>
        <taxon>Culicini</taxon>
        <taxon>Culex</taxon>
        <taxon>Culex</taxon>
    </lineage>
</organism>
<evidence type="ECO:0000313" key="2">
    <source>
        <dbReference type="EnsemblMetazoa" id="CPIJ010233-PA"/>
    </source>
</evidence>
<dbReference type="InParanoid" id="B0WSK0"/>